<accession>A0AAW0BGT1</accession>
<dbReference type="EMBL" id="JAYKXP010000115">
    <property type="protein sequence ID" value="KAK7025398.1"/>
    <property type="molecule type" value="Genomic_DNA"/>
</dbReference>
<dbReference type="Proteomes" id="UP001383192">
    <property type="component" value="Unassembled WGS sequence"/>
</dbReference>
<dbReference type="AlphaFoldDB" id="A0AAW0BGT1"/>
<keyword evidence="2" id="KW-1185">Reference proteome</keyword>
<evidence type="ECO:0000313" key="2">
    <source>
        <dbReference type="Proteomes" id="UP001383192"/>
    </source>
</evidence>
<proteinExistence type="predicted"/>
<reference evidence="1 2" key="1">
    <citation type="submission" date="2024-01" db="EMBL/GenBank/DDBJ databases">
        <title>A draft genome for a cacao thread blight-causing isolate of Paramarasmius palmivorus.</title>
        <authorList>
            <person name="Baruah I.K."/>
            <person name="Bukari Y."/>
            <person name="Amoako-Attah I."/>
            <person name="Meinhardt L.W."/>
            <person name="Bailey B.A."/>
            <person name="Cohen S.P."/>
        </authorList>
    </citation>
    <scope>NUCLEOTIDE SEQUENCE [LARGE SCALE GENOMIC DNA]</scope>
    <source>
        <strain evidence="1 2">GH-12</strain>
    </source>
</reference>
<sequence>MHVLCAVSASNKGINLVSGNGTVHCGHPVYGAFVGDYPKQLLVSALKNNECPVGVIAKDTLGDLDAGCVPHDLPSVLSALKSVDQGYSTFYESCHTVGLKPIQNIFWRNLQHTNIFLSITPDILHQLLQGVVKHVISWLKQLFGPQEIDARCRRLPPNHQIHLFLGGISHLSRITGTEHAQICQFILGIIIDIPLPNGQSSQ</sequence>
<name>A0AAW0BGT1_9AGAR</name>
<dbReference type="Pfam" id="PF18759">
    <property type="entry name" value="Plavaka"/>
    <property type="match status" value="1"/>
</dbReference>
<protein>
    <submittedName>
        <fullName evidence="1">Uncharacterized protein</fullName>
    </submittedName>
</protein>
<gene>
    <name evidence="1" type="ORF">VNI00_016035</name>
</gene>
<evidence type="ECO:0000313" key="1">
    <source>
        <dbReference type="EMBL" id="KAK7025398.1"/>
    </source>
</evidence>
<organism evidence="1 2">
    <name type="scientific">Paramarasmius palmivorus</name>
    <dbReference type="NCBI Taxonomy" id="297713"/>
    <lineage>
        <taxon>Eukaryota</taxon>
        <taxon>Fungi</taxon>
        <taxon>Dikarya</taxon>
        <taxon>Basidiomycota</taxon>
        <taxon>Agaricomycotina</taxon>
        <taxon>Agaricomycetes</taxon>
        <taxon>Agaricomycetidae</taxon>
        <taxon>Agaricales</taxon>
        <taxon>Marasmiineae</taxon>
        <taxon>Marasmiaceae</taxon>
        <taxon>Paramarasmius</taxon>
    </lineage>
</organism>
<comment type="caution">
    <text evidence="1">The sequence shown here is derived from an EMBL/GenBank/DDBJ whole genome shotgun (WGS) entry which is preliminary data.</text>
</comment>
<dbReference type="InterPro" id="IPR041078">
    <property type="entry name" value="Plavaka"/>
</dbReference>